<dbReference type="AlphaFoldDB" id="A0A1U7HSX5"/>
<evidence type="ECO:0000256" key="4">
    <source>
        <dbReference type="ARBA" id="ARBA00023136"/>
    </source>
</evidence>
<dbReference type="Pfam" id="PF13599">
    <property type="entry name" value="Pentapeptide_4"/>
    <property type="match status" value="1"/>
</dbReference>
<evidence type="ECO:0000259" key="6">
    <source>
        <dbReference type="Pfam" id="PF06271"/>
    </source>
</evidence>
<keyword evidence="4 5" id="KW-0472">Membrane</keyword>
<dbReference type="EMBL" id="MRCB01000001">
    <property type="protein sequence ID" value="OKH26682.1"/>
    <property type="molecule type" value="Genomic_DNA"/>
</dbReference>
<dbReference type="InterPro" id="IPR051082">
    <property type="entry name" value="Pentapeptide-BTB/POZ_domain"/>
</dbReference>
<evidence type="ECO:0000313" key="8">
    <source>
        <dbReference type="Proteomes" id="UP000186868"/>
    </source>
</evidence>
<reference evidence="7 8" key="1">
    <citation type="submission" date="2016-11" db="EMBL/GenBank/DDBJ databases">
        <title>Draft Genome Sequences of Nine Cyanobacterial Strains from Diverse Habitats.</title>
        <authorList>
            <person name="Zhu T."/>
            <person name="Hou S."/>
            <person name="Lu X."/>
            <person name="Hess W.R."/>
        </authorList>
    </citation>
    <scope>NUCLEOTIDE SEQUENCE [LARGE SCALE GENOMIC DNA]</scope>
    <source>
        <strain evidence="7 8">NIES-593</strain>
    </source>
</reference>
<evidence type="ECO:0000256" key="1">
    <source>
        <dbReference type="ARBA" id="ARBA00004141"/>
    </source>
</evidence>
<comment type="caution">
    <text evidence="7">The sequence shown here is derived from an EMBL/GenBank/DDBJ whole genome shotgun (WGS) entry which is preliminary data.</text>
</comment>
<feature type="domain" description="RDD" evidence="6">
    <location>
        <begin position="29"/>
        <end position="211"/>
    </location>
</feature>
<keyword evidence="3 5" id="KW-1133">Transmembrane helix</keyword>
<comment type="subcellular location">
    <subcellularLocation>
        <location evidence="1">Membrane</location>
        <topology evidence="1">Multi-pass membrane protein</topology>
    </subcellularLocation>
</comment>
<dbReference type="PANTHER" id="PTHR14136:SF17">
    <property type="entry name" value="BTB_POZ DOMAIN-CONTAINING PROTEIN KCTD9"/>
    <property type="match status" value="1"/>
</dbReference>
<dbReference type="PANTHER" id="PTHR14136">
    <property type="entry name" value="BTB_POZ DOMAIN-CONTAINING PROTEIN KCTD9"/>
    <property type="match status" value="1"/>
</dbReference>
<dbReference type="OrthoDB" id="416727at2"/>
<dbReference type="InterPro" id="IPR001646">
    <property type="entry name" value="5peptide_repeat"/>
</dbReference>
<keyword evidence="2 5" id="KW-0812">Transmembrane</keyword>
<evidence type="ECO:0000256" key="3">
    <source>
        <dbReference type="ARBA" id="ARBA00022989"/>
    </source>
</evidence>
<dbReference type="Gene3D" id="2.160.20.80">
    <property type="entry name" value="E3 ubiquitin-protein ligase SopA"/>
    <property type="match status" value="3"/>
</dbReference>
<dbReference type="Pfam" id="PF06271">
    <property type="entry name" value="RDD"/>
    <property type="match status" value="1"/>
</dbReference>
<gene>
    <name evidence="7" type="ORF">NIES593_01105</name>
</gene>
<dbReference type="STRING" id="1921803.NIES593_01105"/>
<feature type="transmembrane region" description="Helical" evidence="5">
    <location>
        <begin position="286"/>
        <end position="308"/>
    </location>
</feature>
<organism evidence="7 8">
    <name type="scientific">Hydrococcus rivularis NIES-593</name>
    <dbReference type="NCBI Taxonomy" id="1921803"/>
    <lineage>
        <taxon>Bacteria</taxon>
        <taxon>Bacillati</taxon>
        <taxon>Cyanobacteriota</taxon>
        <taxon>Cyanophyceae</taxon>
        <taxon>Pleurocapsales</taxon>
        <taxon>Hydrococcaceae</taxon>
        <taxon>Hydrococcus</taxon>
    </lineage>
</organism>
<evidence type="ECO:0000313" key="7">
    <source>
        <dbReference type="EMBL" id="OKH26682.1"/>
    </source>
</evidence>
<evidence type="ECO:0000256" key="2">
    <source>
        <dbReference type="ARBA" id="ARBA00022692"/>
    </source>
</evidence>
<dbReference type="RefSeq" id="WP_073597818.1">
    <property type="nucleotide sequence ID" value="NZ_MRCB01000001.1"/>
</dbReference>
<name>A0A1U7HSX5_9CYAN</name>
<sequence>MASPPIKRGKDRAKGKPIYLLLLQAIPLLPRRLAAWTLEVYLVAASAVIPYSLGVYIESHSSADRVPLNPVLANAEKAIAQTLGLPRRQSQPEVAPLTNLLWWVALTSPVVLTSWQLYILGKTGQTLPKRWFGVRAIADSGKPPGLLRAVVREGAGKWGLPLGTAYLLWRYSGAFPNLGLLAGLAGVAIAIEGGILLRSSRRRPLHDRVAKTVVVDIQASSRRQRVRPPNRSVTVEVKPYNPKAIADNSHRRLPPDVLNAVVLPPESEERQKGFWLWMRQHPGTTLLIFTLAGMSFVLATFVVTQVYIQDKADRRQSEADKNEAFLTLVDRLSSTATDPLEERKSVILAMARLDDPRALSLLVDLLGQETNPALMDAIGRAMESVGLKALPALRQLNQSLSNQLQSLSLENAPQERRLVALRLRATKGAIARLLVLSSGRLSSADLQRIDLGGMVTESSDFALILDRADLSGANLRSALLSQASFRGTIFASAGEDRLLSTFDDAIADLSGADLREANLAEAFLSDVPLQGANLMLATLNRTNLSRAQLLETNLSSAQLLETNLTEADLEGASLTGADLAESTFVRANLRRAKLGRVRALGANFASANLFQSDWSGSDLSEVNFSQANLESADLSSTQLAGANLQKAQLQNANLANANLGNADLRGANLARANFQGVLFVTHPSTSSEPFLNASSSVESKANIEGVDFTDVKNLSDSQINFICTNGGYHPRCSIKPK</sequence>
<feature type="transmembrane region" description="Helical" evidence="5">
    <location>
        <begin position="100"/>
        <end position="120"/>
    </location>
</feature>
<dbReference type="GO" id="GO:0016020">
    <property type="term" value="C:membrane"/>
    <property type="evidence" value="ECO:0007669"/>
    <property type="project" value="UniProtKB-SubCell"/>
</dbReference>
<dbReference type="InterPro" id="IPR010432">
    <property type="entry name" value="RDD"/>
</dbReference>
<accession>A0A1U7HSX5</accession>
<keyword evidence="8" id="KW-1185">Reference proteome</keyword>
<dbReference type="Pfam" id="PF00805">
    <property type="entry name" value="Pentapeptide"/>
    <property type="match status" value="2"/>
</dbReference>
<proteinExistence type="predicted"/>
<evidence type="ECO:0000256" key="5">
    <source>
        <dbReference type="SAM" id="Phobius"/>
    </source>
</evidence>
<feature type="transmembrane region" description="Helical" evidence="5">
    <location>
        <begin position="178"/>
        <end position="197"/>
    </location>
</feature>
<dbReference type="SUPFAM" id="SSF141571">
    <property type="entry name" value="Pentapeptide repeat-like"/>
    <property type="match status" value="2"/>
</dbReference>
<protein>
    <submittedName>
        <fullName evidence="7">Transporter</fullName>
    </submittedName>
</protein>
<dbReference type="Proteomes" id="UP000186868">
    <property type="component" value="Unassembled WGS sequence"/>
</dbReference>